<dbReference type="PANTHER" id="PTHR43476:SF3">
    <property type="entry name" value="FAD-BINDING MONOOXYGENASE"/>
    <property type="match status" value="1"/>
</dbReference>
<feature type="compositionally biased region" description="Basic residues" evidence="2">
    <location>
        <begin position="84"/>
        <end position="93"/>
    </location>
</feature>
<sequence length="475" mass="51292">MLTDAADSLGRSCEVLIVGGGPTGLLLAILLRQRGVEAVVLERRQRPGAHSRAIGLHPPALDALQAVGLEEIALARGARIAHGTARRHGSSTSHHREHDQDRGQYRGREHEHEHSLGWLSFERSWPARPFVLSLPQSLTEELLASRLAELAPDALRRGEDVVGLEDAPTGMRVWTRSSRSDGTDATAARPRVTRWHASVLVGADGSHSTVRALAGVETALRTYPDTYLMGDVADPAPPGRSEGHGHSEDHGRSEGSARTADPPGTGPPVGTSSTATIHLGPDGVVESFPLPDGRRRWVAHTGTAPSASSAEDLAALVRARTGQRIDPLTCSMVSAFTVRRRTVRTMLSGRLVLIGDAAHEISPIGGQGITLGWLDALALAPLLEQVITRDLRHRLEDMPLLREAARRRLRAARLASRLAELNMVLGRPRSGPLARGRDAVIRAVLRSPLRHRMAWAYAMGWAVRGRPAALPRRRA</sequence>
<dbReference type="InterPro" id="IPR050631">
    <property type="entry name" value="PheA/TfdB_FAD_monoxygenase"/>
</dbReference>
<dbReference type="Pfam" id="PF01494">
    <property type="entry name" value="FAD_binding_3"/>
    <property type="match status" value="1"/>
</dbReference>
<reference evidence="4 5" key="1">
    <citation type="journal article" date="2017" name="Elife">
        <title>Extensive horizontal gene transfer in cheese-associated bacteria.</title>
        <authorList>
            <person name="Bonham K.S."/>
            <person name="Wolfe B.E."/>
            <person name="Dutton R.J."/>
        </authorList>
    </citation>
    <scope>NUCLEOTIDE SEQUENCE [LARGE SCALE GENOMIC DNA]</scope>
    <source>
        <strain evidence="4 5">341_9</strain>
    </source>
</reference>
<feature type="compositionally biased region" description="Basic and acidic residues" evidence="2">
    <location>
        <begin position="241"/>
        <end position="255"/>
    </location>
</feature>
<keyword evidence="1" id="KW-0560">Oxidoreductase</keyword>
<protein>
    <recommendedName>
        <fullName evidence="3">FAD-binding domain-containing protein</fullName>
    </recommendedName>
</protein>
<feature type="compositionally biased region" description="Basic and acidic residues" evidence="2">
    <location>
        <begin position="94"/>
        <end position="109"/>
    </location>
</feature>
<dbReference type="AlphaFoldDB" id="A0A2A3YNF3"/>
<name>A0A2A3YNF3_9MICO</name>
<dbReference type="RefSeq" id="WP_096196540.1">
    <property type="nucleotide sequence ID" value="NZ_JBQQIH010000018.1"/>
</dbReference>
<dbReference type="GO" id="GO:0019622">
    <property type="term" value="P:3-(3-hydroxy)phenylpropionate catabolic process"/>
    <property type="evidence" value="ECO:0007669"/>
    <property type="project" value="TreeGrafter"/>
</dbReference>
<dbReference type="PANTHER" id="PTHR43476">
    <property type="entry name" value="3-(3-HYDROXY-PHENYL)PROPIONATE/3-HYDROXYCINNAMIC ACID HYDROXYLASE"/>
    <property type="match status" value="1"/>
</dbReference>
<feature type="region of interest" description="Disordered" evidence="2">
    <location>
        <begin position="81"/>
        <end position="109"/>
    </location>
</feature>
<evidence type="ECO:0000256" key="2">
    <source>
        <dbReference type="SAM" id="MobiDB-lite"/>
    </source>
</evidence>
<dbReference type="GO" id="GO:0008688">
    <property type="term" value="F:3-(3-hydroxyphenyl)propionate hydroxylase activity"/>
    <property type="evidence" value="ECO:0007669"/>
    <property type="project" value="TreeGrafter"/>
</dbReference>
<dbReference type="GO" id="GO:0071949">
    <property type="term" value="F:FAD binding"/>
    <property type="evidence" value="ECO:0007669"/>
    <property type="project" value="InterPro"/>
</dbReference>
<comment type="caution">
    <text evidence="4">The sequence shown here is derived from an EMBL/GenBank/DDBJ whole genome shotgun (WGS) entry which is preliminary data.</text>
</comment>
<gene>
    <name evidence="4" type="ORF">CIK66_02245</name>
</gene>
<dbReference type="InterPro" id="IPR002938">
    <property type="entry name" value="FAD-bd"/>
</dbReference>
<proteinExistence type="predicted"/>
<feature type="compositionally biased region" description="Low complexity" evidence="2">
    <location>
        <begin position="259"/>
        <end position="276"/>
    </location>
</feature>
<evidence type="ECO:0000313" key="4">
    <source>
        <dbReference type="EMBL" id="PCC40814.1"/>
    </source>
</evidence>
<keyword evidence="5" id="KW-1185">Reference proteome</keyword>
<dbReference type="Proteomes" id="UP000218598">
    <property type="component" value="Unassembled WGS sequence"/>
</dbReference>
<feature type="domain" description="FAD-binding" evidence="3">
    <location>
        <begin position="13"/>
        <end position="388"/>
    </location>
</feature>
<evidence type="ECO:0000259" key="3">
    <source>
        <dbReference type="Pfam" id="PF01494"/>
    </source>
</evidence>
<organism evidence="4 5">
    <name type="scientific">Brachybacterium alimentarium</name>
    <dbReference type="NCBI Taxonomy" id="47845"/>
    <lineage>
        <taxon>Bacteria</taxon>
        <taxon>Bacillati</taxon>
        <taxon>Actinomycetota</taxon>
        <taxon>Actinomycetes</taxon>
        <taxon>Micrococcales</taxon>
        <taxon>Dermabacteraceae</taxon>
        <taxon>Brachybacterium</taxon>
    </lineage>
</organism>
<dbReference type="SUPFAM" id="SSF51905">
    <property type="entry name" value="FAD/NAD(P)-binding domain"/>
    <property type="match status" value="1"/>
</dbReference>
<dbReference type="PRINTS" id="PR00420">
    <property type="entry name" value="RNGMNOXGNASE"/>
</dbReference>
<dbReference type="Gene3D" id="3.50.50.60">
    <property type="entry name" value="FAD/NAD(P)-binding domain"/>
    <property type="match status" value="2"/>
</dbReference>
<dbReference type="OrthoDB" id="4246007at2"/>
<dbReference type="InterPro" id="IPR036188">
    <property type="entry name" value="FAD/NAD-bd_sf"/>
</dbReference>
<evidence type="ECO:0000256" key="1">
    <source>
        <dbReference type="ARBA" id="ARBA00023002"/>
    </source>
</evidence>
<feature type="region of interest" description="Disordered" evidence="2">
    <location>
        <begin position="229"/>
        <end position="285"/>
    </location>
</feature>
<accession>A0A2A3YNF3</accession>
<evidence type="ECO:0000313" key="5">
    <source>
        <dbReference type="Proteomes" id="UP000218598"/>
    </source>
</evidence>
<dbReference type="EMBL" id="NRGR01000005">
    <property type="protein sequence ID" value="PCC40814.1"/>
    <property type="molecule type" value="Genomic_DNA"/>
</dbReference>